<evidence type="ECO:0000256" key="1">
    <source>
        <dbReference type="SAM" id="MobiDB-lite"/>
    </source>
</evidence>
<reference evidence="3" key="1">
    <citation type="submission" date="2020-05" db="EMBL/GenBank/DDBJ databases">
        <title>Mycena genomes resolve the evolution of fungal bioluminescence.</title>
        <authorList>
            <person name="Tsai I.J."/>
        </authorList>
    </citation>
    <scope>NUCLEOTIDE SEQUENCE</scope>
    <source>
        <strain evidence="3">110903Hualien_Pintung</strain>
    </source>
</reference>
<feature type="compositionally biased region" description="Low complexity" evidence="1">
    <location>
        <begin position="48"/>
        <end position="63"/>
    </location>
</feature>
<comment type="caution">
    <text evidence="3">The sequence shown here is derived from an EMBL/GenBank/DDBJ whole genome shotgun (WGS) entry which is preliminary data.</text>
</comment>
<protein>
    <submittedName>
        <fullName evidence="3">Uncharacterized protein</fullName>
    </submittedName>
</protein>
<feature type="region of interest" description="Disordered" evidence="1">
    <location>
        <begin position="105"/>
        <end position="128"/>
    </location>
</feature>
<feature type="transmembrane region" description="Helical" evidence="2">
    <location>
        <begin position="72"/>
        <end position="94"/>
    </location>
</feature>
<keyword evidence="2" id="KW-1133">Transmembrane helix</keyword>
<sequence length="540" mass="60333">MTILWSWKLPSAPLSWSWSWSWSRRLGLARHEYELLPNGHGASPASERPGPTTPTTRGRTTKGPRPDWQRRWAGILLTALPWSLLALVLFLPVLRHGHPPNPAADLEVCPAAPPQDHPQQQAQEQPPPSYAAYHAYERALPQHTHTHPHPHPPQDALPKMLWFDNHGSHFGWGNYMQEMILNAYLAHAAGRAYVWDNYTWSRDGPEISDWNGHRIPARIPLSALIAGPIVGGEAPGGSPRAVSREWYFEVCTDEQRVKLDTCKFDAEWDQAGGEPPNALQIVERWVAELRGIDAPCVEMAWGTPALFSYELTNDARVLPIFPSLSASPILSSLRWSPLIQGAFLSNAHHFGFGLTPHLALTAVDDPLAPIRGLLVLHIRRGDYVEWCPGALANGITYVGFNRFPELPDRSPGVREDGALAHCLPEVEEVVRKVRSVLRLRDAEAKREVRQVYIMTNAHPPWLAQLVVALRAGALPEGVGISTSRDLSLSWEAKFVSQAVDMLVGQRAEMFIGNGYSSLTGNIVMLRMHNERLDPKDTRFW</sequence>
<dbReference type="Proteomes" id="UP000613580">
    <property type="component" value="Unassembled WGS sequence"/>
</dbReference>
<dbReference type="EMBL" id="JACAZE010000004">
    <property type="protein sequence ID" value="KAF7318568.1"/>
    <property type="molecule type" value="Genomic_DNA"/>
</dbReference>
<feature type="region of interest" description="Disordered" evidence="1">
    <location>
        <begin position="38"/>
        <end position="67"/>
    </location>
</feature>
<dbReference type="CDD" id="cd11296">
    <property type="entry name" value="O-FucT_like"/>
    <property type="match status" value="1"/>
</dbReference>
<keyword evidence="2" id="KW-0472">Membrane</keyword>
<keyword evidence="2" id="KW-0812">Transmembrane</keyword>
<organism evidence="3 4">
    <name type="scientific">Mycena chlorophos</name>
    <name type="common">Agaric fungus</name>
    <name type="synonym">Agaricus chlorophos</name>
    <dbReference type="NCBI Taxonomy" id="658473"/>
    <lineage>
        <taxon>Eukaryota</taxon>
        <taxon>Fungi</taxon>
        <taxon>Dikarya</taxon>
        <taxon>Basidiomycota</taxon>
        <taxon>Agaricomycotina</taxon>
        <taxon>Agaricomycetes</taxon>
        <taxon>Agaricomycetidae</taxon>
        <taxon>Agaricales</taxon>
        <taxon>Marasmiineae</taxon>
        <taxon>Mycenaceae</taxon>
        <taxon>Mycena</taxon>
    </lineage>
</organism>
<evidence type="ECO:0000313" key="4">
    <source>
        <dbReference type="Proteomes" id="UP000613580"/>
    </source>
</evidence>
<keyword evidence="4" id="KW-1185">Reference proteome</keyword>
<gene>
    <name evidence="3" type="ORF">HMN09_00367100</name>
</gene>
<name>A0A8H6TH16_MYCCL</name>
<evidence type="ECO:0000256" key="2">
    <source>
        <dbReference type="SAM" id="Phobius"/>
    </source>
</evidence>
<dbReference type="OrthoDB" id="2559662at2759"/>
<proteinExistence type="predicted"/>
<evidence type="ECO:0000313" key="3">
    <source>
        <dbReference type="EMBL" id="KAF7318568.1"/>
    </source>
</evidence>
<accession>A0A8H6TH16</accession>
<dbReference type="AlphaFoldDB" id="A0A8H6TH16"/>
<dbReference type="Gene3D" id="3.40.50.11350">
    <property type="match status" value="1"/>
</dbReference>